<evidence type="ECO:0000256" key="1">
    <source>
        <dbReference type="SAM" id="MobiDB-lite"/>
    </source>
</evidence>
<feature type="domain" description="Dit-like phage tail protein N-terminal" evidence="2">
    <location>
        <begin position="76"/>
        <end position="210"/>
    </location>
</feature>
<evidence type="ECO:0000313" key="4">
    <source>
        <dbReference type="Proteomes" id="UP000011829"/>
    </source>
</evidence>
<evidence type="ECO:0000313" key="3">
    <source>
        <dbReference type="EMBL" id="AFH20904.1"/>
    </source>
</evidence>
<proteinExistence type="predicted"/>
<feature type="region of interest" description="Disordered" evidence="1">
    <location>
        <begin position="217"/>
        <end position="289"/>
    </location>
</feature>
<dbReference type="KEGG" id="vg:18562862"/>
<accession>M1F247</accession>
<dbReference type="RefSeq" id="YP_009014982.1">
    <property type="nucleotide sequence ID" value="NC_023717.1"/>
</dbReference>
<keyword evidence="4" id="KW-1185">Reference proteome</keyword>
<dbReference type="Pfam" id="PF21821">
    <property type="entry name" value="Dit_like"/>
    <property type="match status" value="1"/>
</dbReference>
<dbReference type="GeneID" id="18562862"/>
<evidence type="ECO:0000259" key="2">
    <source>
        <dbReference type="Pfam" id="PF21821"/>
    </source>
</evidence>
<name>M1F247_9CAUD</name>
<reference evidence="3 4" key="1">
    <citation type="submission" date="2012-02" db="EMBL/GenBank/DDBJ databases">
        <title>Complete Genome Sequence of Cronobacter sakazakii Bacteriophage CR9.</title>
        <authorList>
            <person name="Shin H."/>
            <person name="Lee J.-H."/>
            <person name="Kim Y."/>
            <person name="Ryu S."/>
        </authorList>
    </citation>
    <scope>NUCLEOTIDE SEQUENCE [LARGE SCALE GENOMIC DNA]</scope>
</reference>
<dbReference type="Proteomes" id="UP000011829">
    <property type="component" value="Segment"/>
</dbReference>
<dbReference type="OrthoDB" id="7843at10239"/>
<organism evidence="3 4">
    <name type="scientific">Cronobacter phage CR9</name>
    <dbReference type="NCBI Taxonomy" id="1162290"/>
    <lineage>
        <taxon>Viruses</taxon>
        <taxon>Duplodnaviria</taxon>
        <taxon>Heunggongvirae</taxon>
        <taxon>Uroviricota</taxon>
        <taxon>Caudoviricetes</taxon>
        <taxon>Vequintavirinae</taxon>
        <taxon>Certrevirus</taxon>
        <taxon>Certrevirus CR9</taxon>
    </lineage>
</organism>
<gene>
    <name evidence="3" type="ORF">CR9_020</name>
</gene>
<dbReference type="InterPro" id="IPR048494">
    <property type="entry name" value="Dit-like_N"/>
</dbReference>
<sequence length="289" mass="32261">MASYENGVYVPSTEQEKKMKQAVDDWRAGVDRKETAVANAKAREDIQYTMFVSGLRRGRLNEFESKNQTDDLAILFDSVTNHSYTKDYNKSSYAVESKAKASDHVTTQDGKFSFTGVVTDSPYLIDPRNMIDRDTNKENPMEARRPAKAIEILELIADSHQLVTLVTEDNILTNYVITNFQVDRSSETGSSITVQVSLEEFRFKNANLTVLAQAKVADPKKAKNANSGNKQTAEGGAVDDSDKQKRQTPYIGKNAATKERWENQMVGTTDFSGKPGAKLPFDPNSLRRP</sequence>
<dbReference type="EMBL" id="JQ691611">
    <property type="protein sequence ID" value="AFH20904.1"/>
    <property type="molecule type" value="Genomic_DNA"/>
</dbReference>
<protein>
    <recommendedName>
        <fullName evidence="2">Dit-like phage tail protein N-terminal domain-containing protein</fullName>
    </recommendedName>
</protein>